<reference evidence="4" key="1">
    <citation type="submission" date="2017-07" db="EMBL/GenBank/DDBJ databases">
        <title>Taro Niue Genome Assembly and Annotation.</title>
        <authorList>
            <person name="Atibalentja N."/>
            <person name="Keating K."/>
            <person name="Fields C.J."/>
        </authorList>
    </citation>
    <scope>NUCLEOTIDE SEQUENCE</scope>
    <source>
        <strain evidence="4">Niue_2</strain>
        <tissue evidence="4">Leaf</tissue>
    </source>
</reference>
<feature type="compositionally biased region" description="Basic and acidic residues" evidence="1">
    <location>
        <begin position="117"/>
        <end position="127"/>
    </location>
</feature>
<dbReference type="Proteomes" id="UP000652761">
    <property type="component" value="Unassembled WGS sequence"/>
</dbReference>
<feature type="compositionally biased region" description="Polar residues" evidence="1">
    <location>
        <begin position="160"/>
        <end position="171"/>
    </location>
</feature>
<dbReference type="InterPro" id="IPR008480">
    <property type="entry name" value="DUF761_pln"/>
</dbReference>
<keyword evidence="2" id="KW-0472">Membrane</keyword>
<name>A0A843UPU7_COLES</name>
<dbReference type="EMBL" id="NMUH01000594">
    <property type="protein sequence ID" value="MQL81869.1"/>
    <property type="molecule type" value="Genomic_DNA"/>
</dbReference>
<organism evidence="4 5">
    <name type="scientific">Colocasia esculenta</name>
    <name type="common">Wild taro</name>
    <name type="synonym">Arum esculentum</name>
    <dbReference type="NCBI Taxonomy" id="4460"/>
    <lineage>
        <taxon>Eukaryota</taxon>
        <taxon>Viridiplantae</taxon>
        <taxon>Streptophyta</taxon>
        <taxon>Embryophyta</taxon>
        <taxon>Tracheophyta</taxon>
        <taxon>Spermatophyta</taxon>
        <taxon>Magnoliopsida</taxon>
        <taxon>Liliopsida</taxon>
        <taxon>Araceae</taxon>
        <taxon>Aroideae</taxon>
        <taxon>Colocasieae</taxon>
        <taxon>Colocasia</taxon>
    </lineage>
</organism>
<feature type="domain" description="DUF4408" evidence="3">
    <location>
        <begin position="56"/>
        <end position="83"/>
    </location>
</feature>
<feature type="region of interest" description="Disordered" evidence="1">
    <location>
        <begin position="189"/>
        <end position="211"/>
    </location>
</feature>
<evidence type="ECO:0000313" key="5">
    <source>
        <dbReference type="Proteomes" id="UP000652761"/>
    </source>
</evidence>
<dbReference type="PANTHER" id="PTHR33098">
    <property type="entry name" value="COTTON FIBER (DUF761)"/>
    <property type="match status" value="1"/>
</dbReference>
<evidence type="ECO:0000256" key="1">
    <source>
        <dbReference type="SAM" id="MobiDB-lite"/>
    </source>
</evidence>
<feature type="compositionally biased region" description="Low complexity" evidence="1">
    <location>
        <begin position="138"/>
        <end position="150"/>
    </location>
</feature>
<feature type="region of interest" description="Disordered" evidence="1">
    <location>
        <begin position="90"/>
        <end position="171"/>
    </location>
</feature>
<evidence type="ECO:0000256" key="2">
    <source>
        <dbReference type="SAM" id="Phobius"/>
    </source>
</evidence>
<protein>
    <recommendedName>
        <fullName evidence="3">DUF4408 domain-containing protein</fullName>
    </recommendedName>
</protein>
<dbReference type="PANTHER" id="PTHR33098:SF75">
    <property type="entry name" value="DUF4408 DOMAIN PROTEIN"/>
    <property type="match status" value="1"/>
</dbReference>
<dbReference type="AlphaFoldDB" id="A0A843UPU7"/>
<keyword evidence="5" id="KW-1185">Reference proteome</keyword>
<sequence>MGSMTQDLLRFAQGTRLGTAFSAAKLGCALLGIASAGLLVRLAVPLSRDLLLSTVPSLCSAVRGYLLPPYIFVVVNFIIFVILKLPDTKNHHQPHSHKESPGGVAAAAAAPAADPPKPPKDLPRSSHAEVSPNVWPDAAPFASPASSPIAGESSPGAWSDESSLTMDFEGNSVTSPTAAAAGVFSQSVAGTGVRAPGEPPATGEGDEEDGHDSLDAMWKAITGGEAERRHLKKNKTWSAPPRAHLEPAGGATPLQREMRKSETFRQSPSPSPSPSPTTRRLVVERRVNWREVPTADDADDINRQFEAFIKKGKDQMRLQREESAAQRYVEMVNSPGVLCRPVSSAPSPVPLFFHGSDHCVVSRIGRQFGGATAPPWSPPKGPVGGVANMLERATHHRMGGMEWK</sequence>
<dbReference type="Pfam" id="PF14364">
    <property type="entry name" value="DUF4408"/>
    <property type="match status" value="1"/>
</dbReference>
<evidence type="ECO:0000259" key="3">
    <source>
        <dbReference type="Pfam" id="PF14364"/>
    </source>
</evidence>
<feature type="compositionally biased region" description="Basic and acidic residues" evidence="1">
    <location>
        <begin position="90"/>
        <end position="100"/>
    </location>
</feature>
<proteinExistence type="predicted"/>
<accession>A0A843UPU7</accession>
<dbReference type="Pfam" id="PF05553">
    <property type="entry name" value="DUF761"/>
    <property type="match status" value="1"/>
</dbReference>
<comment type="caution">
    <text evidence="4">The sequence shown here is derived from an EMBL/GenBank/DDBJ whole genome shotgun (WGS) entry which is preliminary data.</text>
</comment>
<dbReference type="InterPro" id="IPR025520">
    <property type="entry name" value="DUF4408"/>
</dbReference>
<feature type="transmembrane region" description="Helical" evidence="2">
    <location>
        <begin position="64"/>
        <end position="83"/>
    </location>
</feature>
<keyword evidence="2" id="KW-0812">Transmembrane</keyword>
<evidence type="ECO:0000313" key="4">
    <source>
        <dbReference type="EMBL" id="MQL81869.1"/>
    </source>
</evidence>
<feature type="region of interest" description="Disordered" evidence="1">
    <location>
        <begin position="224"/>
        <end position="279"/>
    </location>
</feature>
<gene>
    <name evidence="4" type="ORF">Taro_014345</name>
</gene>
<feature type="transmembrane region" description="Helical" evidence="2">
    <location>
        <begin position="21"/>
        <end position="44"/>
    </location>
</feature>
<dbReference type="OrthoDB" id="776862at2759"/>
<keyword evidence="2" id="KW-1133">Transmembrane helix</keyword>